<feature type="non-terminal residue" evidence="2">
    <location>
        <position position="78"/>
    </location>
</feature>
<organism evidence="2 3">
    <name type="scientific">Trifolium medium</name>
    <dbReference type="NCBI Taxonomy" id="97028"/>
    <lineage>
        <taxon>Eukaryota</taxon>
        <taxon>Viridiplantae</taxon>
        <taxon>Streptophyta</taxon>
        <taxon>Embryophyta</taxon>
        <taxon>Tracheophyta</taxon>
        <taxon>Spermatophyta</taxon>
        <taxon>Magnoliopsida</taxon>
        <taxon>eudicotyledons</taxon>
        <taxon>Gunneridae</taxon>
        <taxon>Pentapetalae</taxon>
        <taxon>rosids</taxon>
        <taxon>fabids</taxon>
        <taxon>Fabales</taxon>
        <taxon>Fabaceae</taxon>
        <taxon>Papilionoideae</taxon>
        <taxon>50 kb inversion clade</taxon>
        <taxon>NPAAA clade</taxon>
        <taxon>Hologalegina</taxon>
        <taxon>IRL clade</taxon>
        <taxon>Trifolieae</taxon>
        <taxon>Trifolium</taxon>
    </lineage>
</organism>
<dbReference type="Proteomes" id="UP000265520">
    <property type="component" value="Unassembled WGS sequence"/>
</dbReference>
<reference evidence="2 3" key="1">
    <citation type="journal article" date="2018" name="Front. Plant Sci.">
        <title>Red Clover (Trifolium pratense) and Zigzag Clover (T. medium) - A Picture of Genomic Similarities and Differences.</title>
        <authorList>
            <person name="Dluhosova J."/>
            <person name="Istvanek J."/>
            <person name="Nedelnik J."/>
            <person name="Repkova J."/>
        </authorList>
    </citation>
    <scope>NUCLEOTIDE SEQUENCE [LARGE SCALE GENOMIC DNA]</scope>
    <source>
        <strain evidence="3">cv. 10/8</strain>
        <tissue evidence="2">Leaf</tissue>
    </source>
</reference>
<evidence type="ECO:0000313" key="2">
    <source>
        <dbReference type="EMBL" id="MCI41193.1"/>
    </source>
</evidence>
<comment type="caution">
    <text evidence="2">The sequence shown here is derived from an EMBL/GenBank/DDBJ whole genome shotgun (WGS) entry which is preliminary data.</text>
</comment>
<evidence type="ECO:0000313" key="3">
    <source>
        <dbReference type="Proteomes" id="UP000265520"/>
    </source>
</evidence>
<name>A0A392RX19_9FABA</name>
<proteinExistence type="predicted"/>
<keyword evidence="3" id="KW-1185">Reference proteome</keyword>
<feature type="region of interest" description="Disordered" evidence="1">
    <location>
        <begin position="1"/>
        <end position="50"/>
    </location>
</feature>
<protein>
    <submittedName>
        <fullName evidence="2">Uncharacterized protein</fullName>
    </submittedName>
</protein>
<feature type="compositionally biased region" description="Polar residues" evidence="1">
    <location>
        <begin position="20"/>
        <end position="35"/>
    </location>
</feature>
<dbReference type="AlphaFoldDB" id="A0A392RX19"/>
<dbReference type="EMBL" id="LXQA010289101">
    <property type="protein sequence ID" value="MCI41193.1"/>
    <property type="molecule type" value="Genomic_DNA"/>
</dbReference>
<evidence type="ECO:0000256" key="1">
    <source>
        <dbReference type="SAM" id="MobiDB-lite"/>
    </source>
</evidence>
<sequence length="78" mass="8623">MSLTHERTNHSLTGIHRNPSPLTESYPSLSQTENSRITHRRTRGSLTETTHLSLTSPEISNVTGLFFNGGLSLALSFK</sequence>
<accession>A0A392RX19</accession>